<evidence type="ECO:0000256" key="3">
    <source>
        <dbReference type="ARBA" id="ARBA00022448"/>
    </source>
</evidence>
<keyword evidence="7" id="KW-1278">Translocase</keyword>
<name>A0A9D9ND48_9SPIO</name>
<dbReference type="Gene3D" id="3.40.50.300">
    <property type="entry name" value="P-loop containing nucleotide triphosphate hydrolases"/>
    <property type="match status" value="1"/>
</dbReference>
<dbReference type="GO" id="GO:0043190">
    <property type="term" value="C:ATP-binding cassette (ABC) transporter complex"/>
    <property type="evidence" value="ECO:0007669"/>
    <property type="project" value="TreeGrafter"/>
</dbReference>
<comment type="similarity">
    <text evidence="2">Belongs to the ABC transporter superfamily.</text>
</comment>
<dbReference type="PANTHER" id="PTHR43553:SF24">
    <property type="entry name" value="ENERGY-COUPLING FACTOR TRANSPORTER ATP-BINDING PROTEIN ECFA1"/>
    <property type="match status" value="1"/>
</dbReference>
<keyword evidence="6 10" id="KW-0067">ATP-binding</keyword>
<dbReference type="PROSITE" id="PS50893">
    <property type="entry name" value="ABC_TRANSPORTER_2"/>
    <property type="match status" value="1"/>
</dbReference>
<dbReference type="CDD" id="cd03225">
    <property type="entry name" value="ABC_cobalt_CbiO_domain1"/>
    <property type="match status" value="1"/>
</dbReference>
<dbReference type="InterPro" id="IPR015856">
    <property type="entry name" value="ABC_transpr_CbiO/EcfA_su"/>
</dbReference>
<evidence type="ECO:0000256" key="8">
    <source>
        <dbReference type="ARBA" id="ARBA00023136"/>
    </source>
</evidence>
<reference evidence="10" key="2">
    <citation type="journal article" date="2021" name="PeerJ">
        <title>Extensive microbial diversity within the chicken gut microbiome revealed by metagenomics and culture.</title>
        <authorList>
            <person name="Gilroy R."/>
            <person name="Ravi A."/>
            <person name="Getino M."/>
            <person name="Pursley I."/>
            <person name="Horton D.L."/>
            <person name="Alikhan N.F."/>
            <person name="Baker D."/>
            <person name="Gharbi K."/>
            <person name="Hall N."/>
            <person name="Watson M."/>
            <person name="Adriaenssens E.M."/>
            <person name="Foster-Nyarko E."/>
            <person name="Jarju S."/>
            <person name="Secka A."/>
            <person name="Antonio M."/>
            <person name="Oren A."/>
            <person name="Chaudhuri R.R."/>
            <person name="La Ragione R."/>
            <person name="Hildebrand F."/>
            <person name="Pallen M.J."/>
        </authorList>
    </citation>
    <scope>NUCLEOTIDE SEQUENCE</scope>
    <source>
        <strain evidence="10">14700</strain>
    </source>
</reference>
<evidence type="ECO:0000313" key="11">
    <source>
        <dbReference type="Proteomes" id="UP000810292"/>
    </source>
</evidence>
<keyword evidence="3" id="KW-0813">Transport</keyword>
<proteinExistence type="inferred from homology"/>
<evidence type="ECO:0000313" key="10">
    <source>
        <dbReference type="EMBL" id="MBO8469126.1"/>
    </source>
</evidence>
<accession>A0A9D9ND48</accession>
<dbReference type="InterPro" id="IPR003593">
    <property type="entry name" value="AAA+_ATPase"/>
</dbReference>
<dbReference type="EMBL" id="JADIMF010000077">
    <property type="protein sequence ID" value="MBO8469126.1"/>
    <property type="molecule type" value="Genomic_DNA"/>
</dbReference>
<keyword evidence="8" id="KW-0472">Membrane</keyword>
<comment type="caution">
    <text evidence="10">The sequence shown here is derived from an EMBL/GenBank/DDBJ whole genome shotgun (WGS) entry which is preliminary data.</text>
</comment>
<comment type="subcellular location">
    <subcellularLocation>
        <location evidence="1">Cell membrane</location>
    </subcellularLocation>
</comment>
<evidence type="ECO:0000256" key="6">
    <source>
        <dbReference type="ARBA" id="ARBA00022840"/>
    </source>
</evidence>
<sequence length="263" mass="28797">MPEIKAENVSYSYRDTPILDGVSFSLSGAMFVSVLGANGSGKSTLMKILDALLPLSDGDIFIDGLSIKDEKNIPEIRKRIGFVFQDPDSQFVSPVLEEDIAFGPENHGFGDDEIERRVSESLSAVSLSSYRKRIPQLLSGGEKERAALAGILAIDPDIVILDEPFSMLDENGRAEMLRLTRKAFSDKLILYVTHRAEEAADSDRVIVLDSGKIIAEGEPADVLYSDAVENTSIRLPLSVRIAKKLGLDKRPLSDDELLEALCI</sequence>
<keyword evidence="4" id="KW-1003">Cell membrane</keyword>
<dbReference type="GO" id="GO:0005524">
    <property type="term" value="F:ATP binding"/>
    <property type="evidence" value="ECO:0007669"/>
    <property type="project" value="UniProtKB-KW"/>
</dbReference>
<organism evidence="10 11">
    <name type="scientific">Candidatus Ornithospirochaeta stercoravium</name>
    <dbReference type="NCBI Taxonomy" id="2840897"/>
    <lineage>
        <taxon>Bacteria</taxon>
        <taxon>Pseudomonadati</taxon>
        <taxon>Spirochaetota</taxon>
        <taxon>Spirochaetia</taxon>
        <taxon>Spirochaetales</taxon>
        <taxon>Spirochaetaceae</taxon>
        <taxon>Spirochaetaceae incertae sedis</taxon>
        <taxon>Candidatus Ornithospirochaeta</taxon>
    </lineage>
</organism>
<dbReference type="SUPFAM" id="SSF52540">
    <property type="entry name" value="P-loop containing nucleoside triphosphate hydrolases"/>
    <property type="match status" value="1"/>
</dbReference>
<feature type="domain" description="ABC transporter" evidence="9">
    <location>
        <begin position="4"/>
        <end position="235"/>
    </location>
</feature>
<dbReference type="InterPro" id="IPR050095">
    <property type="entry name" value="ECF_ABC_transporter_ATP-bd"/>
</dbReference>
<dbReference type="Proteomes" id="UP000810292">
    <property type="component" value="Unassembled WGS sequence"/>
</dbReference>
<evidence type="ECO:0000256" key="5">
    <source>
        <dbReference type="ARBA" id="ARBA00022741"/>
    </source>
</evidence>
<dbReference type="GO" id="GO:0016887">
    <property type="term" value="F:ATP hydrolysis activity"/>
    <property type="evidence" value="ECO:0007669"/>
    <property type="project" value="InterPro"/>
</dbReference>
<dbReference type="FunFam" id="3.40.50.300:FF:000224">
    <property type="entry name" value="Energy-coupling factor transporter ATP-binding protein EcfA"/>
    <property type="match status" value="1"/>
</dbReference>
<gene>
    <name evidence="10" type="ORF">IAA72_05015</name>
</gene>
<dbReference type="SMART" id="SM00382">
    <property type="entry name" value="AAA"/>
    <property type="match status" value="1"/>
</dbReference>
<dbReference type="GO" id="GO:0042626">
    <property type="term" value="F:ATPase-coupled transmembrane transporter activity"/>
    <property type="evidence" value="ECO:0007669"/>
    <property type="project" value="TreeGrafter"/>
</dbReference>
<dbReference type="Pfam" id="PF00005">
    <property type="entry name" value="ABC_tran"/>
    <property type="match status" value="1"/>
</dbReference>
<evidence type="ECO:0000256" key="2">
    <source>
        <dbReference type="ARBA" id="ARBA00005417"/>
    </source>
</evidence>
<evidence type="ECO:0000256" key="7">
    <source>
        <dbReference type="ARBA" id="ARBA00022967"/>
    </source>
</evidence>
<keyword evidence="5" id="KW-0547">Nucleotide-binding</keyword>
<reference evidence="10" key="1">
    <citation type="submission" date="2020-10" db="EMBL/GenBank/DDBJ databases">
        <authorList>
            <person name="Gilroy R."/>
        </authorList>
    </citation>
    <scope>NUCLEOTIDE SEQUENCE</scope>
    <source>
        <strain evidence="10">14700</strain>
    </source>
</reference>
<protein>
    <submittedName>
        <fullName evidence="10">ATP-binding cassette domain-containing protein</fullName>
    </submittedName>
</protein>
<dbReference type="InterPro" id="IPR003439">
    <property type="entry name" value="ABC_transporter-like_ATP-bd"/>
</dbReference>
<dbReference type="AlphaFoldDB" id="A0A9D9ND48"/>
<evidence type="ECO:0000256" key="1">
    <source>
        <dbReference type="ARBA" id="ARBA00004236"/>
    </source>
</evidence>
<dbReference type="PANTHER" id="PTHR43553">
    <property type="entry name" value="HEAVY METAL TRANSPORTER"/>
    <property type="match status" value="1"/>
</dbReference>
<dbReference type="InterPro" id="IPR027417">
    <property type="entry name" value="P-loop_NTPase"/>
</dbReference>
<evidence type="ECO:0000259" key="9">
    <source>
        <dbReference type="PROSITE" id="PS50893"/>
    </source>
</evidence>
<evidence type="ECO:0000256" key="4">
    <source>
        <dbReference type="ARBA" id="ARBA00022475"/>
    </source>
</evidence>